<protein>
    <submittedName>
        <fullName evidence="1">Protein of uncharacterized function (DUF1019)</fullName>
    </submittedName>
</protein>
<dbReference type="Pfam" id="PF06254">
    <property type="entry name" value="YdaT_toxin"/>
    <property type="match status" value="1"/>
</dbReference>
<dbReference type="Gene3D" id="1.10.3600.10">
    <property type="entry name" value="Putative bacterial toxin ydaT"/>
    <property type="match status" value="1"/>
</dbReference>
<gene>
    <name evidence="1" type="ORF">NCTC11544_00091</name>
</gene>
<dbReference type="InterPro" id="IPR037042">
    <property type="entry name" value="YdaT-like_sf"/>
</dbReference>
<accession>A0A379YCB7</accession>
<sequence>MEIKHEHIASALFIWSRVAKQEVITALIAEKLHEVEPGSNLLQHPDESNASHNNRQKIFRVTNGWVNGDTEGQRRKLRMLLPAIEKVMPPFLVAKMWSYSSDTYRDLVTRKERIDGEVDALFGAMIAMSEQVSGNGPAGSSMCMH</sequence>
<dbReference type="AlphaFoldDB" id="A0A379YCB7"/>
<organism evidence="1 2">
    <name type="scientific">Serratia quinivorans</name>
    <dbReference type="NCBI Taxonomy" id="137545"/>
    <lineage>
        <taxon>Bacteria</taxon>
        <taxon>Pseudomonadati</taxon>
        <taxon>Pseudomonadota</taxon>
        <taxon>Gammaproteobacteria</taxon>
        <taxon>Enterobacterales</taxon>
        <taxon>Yersiniaceae</taxon>
        <taxon>Serratia</taxon>
    </lineage>
</organism>
<dbReference type="Proteomes" id="UP000255529">
    <property type="component" value="Unassembled WGS sequence"/>
</dbReference>
<evidence type="ECO:0000313" key="2">
    <source>
        <dbReference type="Proteomes" id="UP000255529"/>
    </source>
</evidence>
<dbReference type="InterPro" id="IPR009364">
    <property type="entry name" value="YdaT-like"/>
</dbReference>
<dbReference type="RefSeq" id="WP_115182652.1">
    <property type="nucleotide sequence ID" value="NZ_CAMKUF010000001.1"/>
</dbReference>
<proteinExistence type="predicted"/>
<evidence type="ECO:0000313" key="1">
    <source>
        <dbReference type="EMBL" id="SUI43150.1"/>
    </source>
</evidence>
<reference evidence="1 2" key="1">
    <citation type="submission" date="2018-06" db="EMBL/GenBank/DDBJ databases">
        <authorList>
            <consortium name="Pathogen Informatics"/>
            <person name="Doyle S."/>
        </authorList>
    </citation>
    <scope>NUCLEOTIDE SEQUENCE [LARGE SCALE GENOMIC DNA]</scope>
    <source>
        <strain evidence="1 2">NCTC11544</strain>
    </source>
</reference>
<dbReference type="EMBL" id="UGYN01000002">
    <property type="protein sequence ID" value="SUI43150.1"/>
    <property type="molecule type" value="Genomic_DNA"/>
</dbReference>
<name>A0A379YCB7_9GAMM</name>